<sequence length="164" mass="17440">MPKTSILKTTLFSLATLTAGSAIADSDATGQVHYPEGSLDSFAGPADLFTGDVQVDIVFPSNDVAHYSGAYVTFQPGAHTAWHSHPAGQHMIVTDGTALTGTRDGKVVEFLEGEAVWCPPELDHWHGATPDEAVTHFVVTAAKDGENVIWKDKLTAEEYASATE</sequence>
<feature type="signal peptide" evidence="1">
    <location>
        <begin position="1"/>
        <end position="24"/>
    </location>
</feature>
<comment type="caution">
    <text evidence="3">The sequence shown here is derived from an EMBL/GenBank/DDBJ whole genome shotgun (WGS) entry which is preliminary data.</text>
</comment>
<dbReference type="Pfam" id="PF07883">
    <property type="entry name" value="Cupin_2"/>
    <property type="match status" value="1"/>
</dbReference>
<dbReference type="CDD" id="cd02233">
    <property type="entry name" value="cupin_HNL-like"/>
    <property type="match status" value="1"/>
</dbReference>
<dbReference type="AlphaFoldDB" id="A0A840UH83"/>
<evidence type="ECO:0000313" key="4">
    <source>
        <dbReference type="Proteomes" id="UP000591735"/>
    </source>
</evidence>
<dbReference type="PANTHER" id="PTHR43698">
    <property type="entry name" value="RIBD C-TERMINAL DOMAIN CONTAINING PROTEIN"/>
    <property type="match status" value="1"/>
</dbReference>
<evidence type="ECO:0000256" key="1">
    <source>
        <dbReference type="SAM" id="SignalP"/>
    </source>
</evidence>
<evidence type="ECO:0000259" key="2">
    <source>
        <dbReference type="Pfam" id="PF07883"/>
    </source>
</evidence>
<dbReference type="GO" id="GO:0051213">
    <property type="term" value="F:dioxygenase activity"/>
    <property type="evidence" value="ECO:0007669"/>
    <property type="project" value="UniProtKB-KW"/>
</dbReference>
<dbReference type="InterPro" id="IPR047263">
    <property type="entry name" value="HNL-like_cupin"/>
</dbReference>
<dbReference type="Proteomes" id="UP000591735">
    <property type="component" value="Unassembled WGS sequence"/>
</dbReference>
<dbReference type="InterPro" id="IPR011051">
    <property type="entry name" value="RmlC_Cupin_sf"/>
</dbReference>
<dbReference type="InterPro" id="IPR014710">
    <property type="entry name" value="RmlC-like_jellyroll"/>
</dbReference>
<feature type="domain" description="Cupin type-2" evidence="2">
    <location>
        <begin position="71"/>
        <end position="138"/>
    </location>
</feature>
<gene>
    <name evidence="3" type="ORF">HNR38_000988</name>
</gene>
<name>A0A840UH83_9GAMM</name>
<dbReference type="RefSeq" id="WP_183700378.1">
    <property type="nucleotide sequence ID" value="NZ_JACHFE010000002.1"/>
</dbReference>
<feature type="chain" id="PRO_5032440574" evidence="1">
    <location>
        <begin position="25"/>
        <end position="164"/>
    </location>
</feature>
<evidence type="ECO:0000313" key="3">
    <source>
        <dbReference type="EMBL" id="MBB5320516.1"/>
    </source>
</evidence>
<keyword evidence="3" id="KW-0223">Dioxygenase</keyword>
<keyword evidence="1" id="KW-0732">Signal</keyword>
<reference evidence="3 4" key="1">
    <citation type="submission" date="2020-08" db="EMBL/GenBank/DDBJ databases">
        <title>Genomic Encyclopedia of Type Strains, Phase IV (KMG-IV): sequencing the most valuable type-strain genomes for metagenomic binning, comparative biology and taxonomic classification.</title>
        <authorList>
            <person name="Goeker M."/>
        </authorList>
    </citation>
    <scope>NUCLEOTIDE SEQUENCE [LARGE SCALE GENOMIC DNA]</scope>
    <source>
        <strain evidence="3 4">DSM 22359</strain>
    </source>
</reference>
<dbReference type="Gene3D" id="2.60.120.10">
    <property type="entry name" value="Jelly Rolls"/>
    <property type="match status" value="1"/>
</dbReference>
<dbReference type="EMBL" id="JACHFE010000002">
    <property type="protein sequence ID" value="MBB5320516.1"/>
    <property type="molecule type" value="Genomic_DNA"/>
</dbReference>
<proteinExistence type="predicted"/>
<protein>
    <submittedName>
        <fullName evidence="3">Quercetin dioxygenase-like cupin family protein</fullName>
    </submittedName>
</protein>
<organism evidence="3 4">
    <name type="scientific">Marinobacter oulmenensis</name>
    <dbReference type="NCBI Taxonomy" id="643747"/>
    <lineage>
        <taxon>Bacteria</taxon>
        <taxon>Pseudomonadati</taxon>
        <taxon>Pseudomonadota</taxon>
        <taxon>Gammaproteobacteria</taxon>
        <taxon>Pseudomonadales</taxon>
        <taxon>Marinobacteraceae</taxon>
        <taxon>Marinobacter</taxon>
    </lineage>
</organism>
<dbReference type="InterPro" id="IPR013096">
    <property type="entry name" value="Cupin_2"/>
</dbReference>
<dbReference type="SUPFAM" id="SSF51182">
    <property type="entry name" value="RmlC-like cupins"/>
    <property type="match status" value="1"/>
</dbReference>
<keyword evidence="4" id="KW-1185">Reference proteome</keyword>
<accession>A0A840UH83</accession>
<keyword evidence="3" id="KW-0560">Oxidoreductase</keyword>
<dbReference type="PANTHER" id="PTHR43698:SF1">
    <property type="entry name" value="BLL4564 PROTEIN"/>
    <property type="match status" value="1"/>
</dbReference>